<dbReference type="InterPro" id="IPR003768">
    <property type="entry name" value="ScpA"/>
</dbReference>
<protein>
    <recommendedName>
        <fullName evidence="2">Segregation and condensation protein A</fullName>
    </recommendedName>
</protein>
<dbReference type="EMBL" id="JAAIII010000001">
    <property type="protein sequence ID" value="NMM92996.1"/>
    <property type="molecule type" value="Genomic_DNA"/>
</dbReference>
<keyword evidence="1" id="KW-0159">Chromosome partition</keyword>
<dbReference type="GO" id="GO:0051301">
    <property type="term" value="P:cell division"/>
    <property type="evidence" value="ECO:0007669"/>
    <property type="project" value="UniProtKB-KW"/>
</dbReference>
<dbReference type="RefSeq" id="WP_169171060.1">
    <property type="nucleotide sequence ID" value="NZ_JAAIII010000001.1"/>
</dbReference>
<sequence>MSVQSIEQLGKQVSGQLNDQIDESESITGSAFHVNLEVYSGPFDALLTLIADNRLELTEVSLSSITEEFLAYVRTLDFGRNMDEASAFIDVASILVEAKSAALLPDTENGQRDEQSLDALRERDLLFARLLQYRAYKQAAVDFRMRFAANAGRFAHPGVLDESMKDLLPELVWTITPADLAAIAARVIANAPASEVATHQLHVPLVDLRAQSAVVRERLRACGQTGMSFRDLTRDCVSRLEIVARFMAVLMFFKHGVLQYRQDAPFGQLLLRWVAGTQEDVGDTPISEGDFA</sequence>
<dbReference type="PANTHER" id="PTHR33969">
    <property type="entry name" value="SEGREGATION AND CONDENSATION PROTEIN A"/>
    <property type="match status" value="1"/>
</dbReference>
<dbReference type="PANTHER" id="PTHR33969:SF2">
    <property type="entry name" value="SEGREGATION AND CONDENSATION PROTEIN A"/>
    <property type="match status" value="1"/>
</dbReference>
<gene>
    <name evidence="3" type="ORF">G1C95_0181</name>
</gene>
<evidence type="ECO:0000256" key="2">
    <source>
        <dbReference type="ARBA" id="ARBA00044777"/>
    </source>
</evidence>
<dbReference type="GO" id="GO:0007059">
    <property type="term" value="P:chromosome segregation"/>
    <property type="evidence" value="ECO:0007669"/>
    <property type="project" value="UniProtKB-KW"/>
</dbReference>
<comment type="caution">
    <text evidence="3">The sequence shown here is derived from an EMBL/GenBank/DDBJ whole genome shotgun (WGS) entry which is preliminary data.</text>
</comment>
<reference evidence="3 4" key="1">
    <citation type="submission" date="2020-02" db="EMBL/GenBank/DDBJ databases">
        <title>Characterization of phylogenetic diversity of novel bifidobacterial species isolated in Czech ZOOs.</title>
        <authorList>
            <person name="Lugli G.A."/>
            <person name="Vera N.B."/>
            <person name="Ventura M."/>
        </authorList>
    </citation>
    <scope>NUCLEOTIDE SEQUENCE [LARGE SCALE GENOMIC DNA]</scope>
    <source>
        <strain evidence="3 4">DSM 109957</strain>
    </source>
</reference>
<organism evidence="3 4">
    <name type="scientific">Bifidobacterium oedipodis</name>
    <dbReference type="NCBI Taxonomy" id="2675322"/>
    <lineage>
        <taxon>Bacteria</taxon>
        <taxon>Bacillati</taxon>
        <taxon>Actinomycetota</taxon>
        <taxon>Actinomycetes</taxon>
        <taxon>Bifidobacteriales</taxon>
        <taxon>Bifidobacteriaceae</taxon>
        <taxon>Bifidobacterium</taxon>
    </lineage>
</organism>
<keyword evidence="4" id="KW-1185">Reference proteome</keyword>
<dbReference type="Gene3D" id="6.10.250.2410">
    <property type="match status" value="1"/>
</dbReference>
<proteinExistence type="predicted"/>
<keyword evidence="3" id="KW-0131">Cell cycle</keyword>
<evidence type="ECO:0000256" key="1">
    <source>
        <dbReference type="ARBA" id="ARBA00022829"/>
    </source>
</evidence>
<evidence type="ECO:0000313" key="4">
    <source>
        <dbReference type="Proteomes" id="UP000532194"/>
    </source>
</evidence>
<dbReference type="Pfam" id="PF02616">
    <property type="entry name" value="SMC_ScpA"/>
    <property type="match status" value="1"/>
</dbReference>
<name>A0A7Y0EPR0_9BIFI</name>
<keyword evidence="3" id="KW-0132">Cell division</keyword>
<evidence type="ECO:0000313" key="3">
    <source>
        <dbReference type="EMBL" id="NMM92996.1"/>
    </source>
</evidence>
<dbReference type="Proteomes" id="UP000532194">
    <property type="component" value="Unassembled WGS sequence"/>
</dbReference>
<accession>A0A7Y0EPR0</accession>
<dbReference type="AlphaFoldDB" id="A0A7Y0EPR0"/>